<dbReference type="InterPro" id="IPR036271">
    <property type="entry name" value="Tet_transcr_reg_TetR-rel_C_sf"/>
</dbReference>
<dbReference type="PANTHER" id="PTHR30055:SF151">
    <property type="entry name" value="TRANSCRIPTIONAL REGULATORY PROTEIN"/>
    <property type="match status" value="1"/>
</dbReference>
<protein>
    <submittedName>
        <fullName evidence="7">TetR family transcriptional regulator</fullName>
    </submittedName>
</protein>
<keyword evidence="3" id="KW-0804">Transcription</keyword>
<dbReference type="InterPro" id="IPR004111">
    <property type="entry name" value="Repressor_TetR_C"/>
</dbReference>
<sequence>MTESERVPAERKRRRPTSSGVVLSADLIVDAARDLIDSQGAQAFTVRKLGAALGADPSAVYRYFRNTEDLLLALADRLIGESMAGFGPSGDWGADLRELGLRAYRSALRHPQIAAFSTIRVTGRPHEQRVVDTGVGLLLGAGFDEATAVRHYHALVDTALGHAALDAGVLRLAPAQRAADEQAWQDRYGSLPADEYPNLHRVREQLPLMAASAVERALDLLVAAMRREAVDRGAAESGATEREAADRVAGEGAERAG</sequence>
<dbReference type="Gene3D" id="1.10.357.10">
    <property type="entry name" value="Tetracycline Repressor, domain 2"/>
    <property type="match status" value="1"/>
</dbReference>
<proteinExistence type="predicted"/>
<dbReference type="Pfam" id="PF00440">
    <property type="entry name" value="TetR_N"/>
    <property type="match status" value="1"/>
</dbReference>
<evidence type="ECO:0000259" key="6">
    <source>
        <dbReference type="PROSITE" id="PS50977"/>
    </source>
</evidence>
<dbReference type="SUPFAM" id="SSF46689">
    <property type="entry name" value="Homeodomain-like"/>
    <property type="match status" value="1"/>
</dbReference>
<evidence type="ECO:0000256" key="4">
    <source>
        <dbReference type="PROSITE-ProRule" id="PRU00335"/>
    </source>
</evidence>
<dbReference type="PRINTS" id="PR00455">
    <property type="entry name" value="HTHTETR"/>
</dbReference>
<organism evidence="7 8">
    <name type="scientific">Streptomyces kronopolitis</name>
    <dbReference type="NCBI Taxonomy" id="1612435"/>
    <lineage>
        <taxon>Bacteria</taxon>
        <taxon>Bacillati</taxon>
        <taxon>Actinomycetota</taxon>
        <taxon>Actinomycetes</taxon>
        <taxon>Kitasatosporales</taxon>
        <taxon>Streptomycetaceae</taxon>
        <taxon>Streptomyces</taxon>
    </lineage>
</organism>
<dbReference type="PROSITE" id="PS50977">
    <property type="entry name" value="HTH_TETR_2"/>
    <property type="match status" value="1"/>
</dbReference>
<keyword evidence="2 4" id="KW-0238">DNA-binding</keyword>
<reference evidence="8" key="1">
    <citation type="journal article" date="2019" name="Int. J. Syst. Evol. Microbiol.">
        <title>The Global Catalogue of Microorganisms (GCM) 10K type strain sequencing project: providing services to taxonomists for standard genome sequencing and annotation.</title>
        <authorList>
            <consortium name="The Broad Institute Genomics Platform"/>
            <consortium name="The Broad Institute Genome Sequencing Center for Infectious Disease"/>
            <person name="Wu L."/>
            <person name="Ma J."/>
        </authorList>
    </citation>
    <scope>NUCLEOTIDE SEQUENCE [LARGE SCALE GENOMIC DNA]</scope>
    <source>
        <strain evidence="8">CGMCC 4.7323</strain>
    </source>
</reference>
<evidence type="ECO:0000256" key="2">
    <source>
        <dbReference type="ARBA" id="ARBA00023125"/>
    </source>
</evidence>
<dbReference type="SUPFAM" id="SSF48498">
    <property type="entry name" value="Tetracyclin repressor-like, C-terminal domain"/>
    <property type="match status" value="1"/>
</dbReference>
<keyword evidence="8" id="KW-1185">Reference proteome</keyword>
<dbReference type="RefSeq" id="WP_229699683.1">
    <property type="nucleotide sequence ID" value="NZ_BMND01000002.1"/>
</dbReference>
<keyword evidence="1" id="KW-0805">Transcription regulation</keyword>
<evidence type="ECO:0000313" key="8">
    <source>
        <dbReference type="Proteomes" id="UP000600080"/>
    </source>
</evidence>
<gene>
    <name evidence="7" type="ORF">GCM10012285_07920</name>
</gene>
<name>A0ABQ2J238_9ACTN</name>
<dbReference type="InterPro" id="IPR009057">
    <property type="entry name" value="Homeodomain-like_sf"/>
</dbReference>
<dbReference type="PANTHER" id="PTHR30055">
    <property type="entry name" value="HTH-TYPE TRANSCRIPTIONAL REGULATOR RUTR"/>
    <property type="match status" value="1"/>
</dbReference>
<dbReference type="Gene3D" id="1.10.10.60">
    <property type="entry name" value="Homeodomain-like"/>
    <property type="match status" value="1"/>
</dbReference>
<dbReference type="EMBL" id="BMND01000002">
    <property type="protein sequence ID" value="GGN35135.1"/>
    <property type="molecule type" value="Genomic_DNA"/>
</dbReference>
<evidence type="ECO:0000256" key="5">
    <source>
        <dbReference type="SAM" id="MobiDB-lite"/>
    </source>
</evidence>
<dbReference type="GeneID" id="301546675"/>
<evidence type="ECO:0000256" key="1">
    <source>
        <dbReference type="ARBA" id="ARBA00023015"/>
    </source>
</evidence>
<comment type="caution">
    <text evidence="7">The sequence shown here is derived from an EMBL/GenBank/DDBJ whole genome shotgun (WGS) entry which is preliminary data.</text>
</comment>
<evidence type="ECO:0000313" key="7">
    <source>
        <dbReference type="EMBL" id="GGN35135.1"/>
    </source>
</evidence>
<feature type="region of interest" description="Disordered" evidence="5">
    <location>
        <begin position="232"/>
        <end position="257"/>
    </location>
</feature>
<dbReference type="InterPro" id="IPR001647">
    <property type="entry name" value="HTH_TetR"/>
</dbReference>
<dbReference type="Proteomes" id="UP000600080">
    <property type="component" value="Unassembled WGS sequence"/>
</dbReference>
<feature type="domain" description="HTH tetR-type" evidence="6">
    <location>
        <begin position="22"/>
        <end position="82"/>
    </location>
</feature>
<evidence type="ECO:0000256" key="3">
    <source>
        <dbReference type="ARBA" id="ARBA00023163"/>
    </source>
</evidence>
<dbReference type="Pfam" id="PF02909">
    <property type="entry name" value="TetR_C_1"/>
    <property type="match status" value="1"/>
</dbReference>
<accession>A0ABQ2J238</accession>
<dbReference type="InterPro" id="IPR050109">
    <property type="entry name" value="HTH-type_TetR-like_transc_reg"/>
</dbReference>
<feature type="DNA-binding region" description="H-T-H motif" evidence="4">
    <location>
        <begin position="45"/>
        <end position="64"/>
    </location>
</feature>